<gene>
    <name evidence="1" type="ORF">E5Z56_07180</name>
</gene>
<organism evidence="1 2">
    <name type="scientific">Ruminococcus bovis</name>
    <dbReference type="NCBI Taxonomy" id="2564099"/>
    <lineage>
        <taxon>Bacteria</taxon>
        <taxon>Bacillati</taxon>
        <taxon>Bacillota</taxon>
        <taxon>Clostridia</taxon>
        <taxon>Eubacteriales</taxon>
        <taxon>Oscillospiraceae</taxon>
        <taxon>Ruminococcus</taxon>
    </lineage>
</organism>
<name>A0A4P8XXF6_9FIRM</name>
<reference evidence="1 2" key="1">
    <citation type="submission" date="2019-04" db="EMBL/GenBank/DDBJ databases">
        <authorList>
            <person name="Embree M."/>
            <person name="Gaffney J.R."/>
        </authorList>
    </citation>
    <scope>NUCLEOTIDE SEQUENCE [LARGE SCALE GENOMIC DNA]</scope>
    <source>
        <strain evidence="1 2">JE7A12</strain>
    </source>
</reference>
<keyword evidence="2" id="KW-1185">Reference proteome</keyword>
<evidence type="ECO:0000313" key="1">
    <source>
        <dbReference type="EMBL" id="QCT07154.1"/>
    </source>
</evidence>
<proteinExistence type="predicted"/>
<sequence length="143" mass="16586">MSKKYLITFYASQSNLQEKDEMTFTAPGEYYEENGIRIVKYKEYSEDSQLEGDYSLNTIKIVNDSKLSILREGDHTTRLFLEKDKVHNCHYRTKMGDLMFSVLCTKLHNNLTDNGGKLDVAYSLDLNGETVSYNRFILTVKEN</sequence>
<dbReference type="AlphaFoldDB" id="A0A4P8XXF6"/>
<dbReference type="Pfam" id="PF09148">
    <property type="entry name" value="DUF1934"/>
    <property type="match status" value="1"/>
</dbReference>
<accession>A0A4P8XXF6</accession>
<dbReference type="EMBL" id="CP039381">
    <property type="protein sequence ID" value="QCT07154.1"/>
    <property type="molecule type" value="Genomic_DNA"/>
</dbReference>
<dbReference type="RefSeq" id="WP_022505346.1">
    <property type="nucleotide sequence ID" value="NZ_CP039381.1"/>
</dbReference>
<dbReference type="InterPro" id="IPR012674">
    <property type="entry name" value="Calycin"/>
</dbReference>
<dbReference type="InterPro" id="IPR015231">
    <property type="entry name" value="DUF1934"/>
</dbReference>
<evidence type="ECO:0000313" key="2">
    <source>
        <dbReference type="Proteomes" id="UP000301475"/>
    </source>
</evidence>
<dbReference type="SUPFAM" id="SSF50814">
    <property type="entry name" value="Lipocalins"/>
    <property type="match status" value="1"/>
</dbReference>
<dbReference type="KEGG" id="ruj:E5Z56_07180"/>
<dbReference type="OrthoDB" id="1680906at2"/>
<dbReference type="Proteomes" id="UP000301475">
    <property type="component" value="Chromosome"/>
</dbReference>
<dbReference type="Gene3D" id="2.40.128.20">
    <property type="match status" value="1"/>
</dbReference>
<protein>
    <submittedName>
        <fullName evidence="1">DUF1934 domain-containing protein</fullName>
    </submittedName>
</protein>